<dbReference type="PANTHER" id="PTHR30032">
    <property type="entry name" value="N-ACETYLMURAMOYL-L-ALANINE AMIDASE-RELATED"/>
    <property type="match status" value="1"/>
</dbReference>
<comment type="caution">
    <text evidence="3">The sequence shown here is derived from an EMBL/GenBank/DDBJ whole genome shotgun (WGS) entry which is preliminary data.</text>
</comment>
<keyword evidence="1" id="KW-0812">Transmembrane</keyword>
<dbReference type="PANTHER" id="PTHR30032:SF4">
    <property type="entry name" value="AMIDASE ENHANCER"/>
    <property type="match status" value="1"/>
</dbReference>
<dbReference type="Pfam" id="PF08486">
    <property type="entry name" value="SpoIID"/>
    <property type="match status" value="1"/>
</dbReference>
<dbReference type="AlphaFoldDB" id="A0A9C9ELL1"/>
<dbReference type="GO" id="GO:0030288">
    <property type="term" value="C:outer membrane-bounded periplasmic space"/>
    <property type="evidence" value="ECO:0007669"/>
    <property type="project" value="TreeGrafter"/>
</dbReference>
<accession>A0A9C9ELL1</accession>
<dbReference type="NCBIfam" id="TIGR02669">
    <property type="entry name" value="SpoIID_LytB"/>
    <property type="match status" value="1"/>
</dbReference>
<dbReference type="InterPro" id="IPR051922">
    <property type="entry name" value="Bact_Sporulation_Assoc"/>
</dbReference>
<gene>
    <name evidence="3" type="ORF">ENI34_04630</name>
</gene>
<dbReference type="InterPro" id="IPR013486">
    <property type="entry name" value="SpoIID/LytB"/>
</dbReference>
<evidence type="ECO:0000313" key="3">
    <source>
        <dbReference type="EMBL" id="HEC78413.1"/>
    </source>
</evidence>
<proteinExistence type="predicted"/>
<reference evidence="3" key="1">
    <citation type="journal article" date="2020" name="mSystems">
        <title>Genome- and Community-Level Interaction Insights into Carbon Utilization and Element Cycling Functions of Hydrothermarchaeota in Hydrothermal Sediment.</title>
        <authorList>
            <person name="Zhou Z."/>
            <person name="Liu Y."/>
            <person name="Xu W."/>
            <person name="Pan J."/>
            <person name="Luo Z.H."/>
            <person name="Li M."/>
        </authorList>
    </citation>
    <scope>NUCLEOTIDE SEQUENCE</scope>
    <source>
        <strain evidence="3">HyVt-388</strain>
    </source>
</reference>
<protein>
    <submittedName>
        <fullName evidence="3">SpoIID/LytB domain-containing protein</fullName>
    </submittedName>
</protein>
<dbReference type="Proteomes" id="UP000885826">
    <property type="component" value="Unassembled WGS sequence"/>
</dbReference>
<sequence length="384" mass="43435">MKSSVGFNLNSQKKYIKKIGLAASVIIMTAAVNCFPYLKSIRKNVLVRIAVVCRADSVRISGFKGKRFCKNYTVFPNSKLPLYFSAGDDAVVVNGKRYRGAVEVEEIGGKLWVRNIVNIEDYLKGVVPCEIGKIFSKTIEAAKAQAVAARTYAYAHLGQHEELGFDLYATVQDQVYNGISCESDFTTLAVEQTKGQILVYHNRPIEAKYHSTCGGRTADFNDAWPGTPPPYLQSVKCPYCKKSPHYAWQKIFTRKEFFIHLRNGLKKISRDIPDDELIKKLLFVKNKRSKRVKRMIILTEKNKYTIPGYEIRRVFGDDHDPGGLLKSNFIELKSRGDSIIIEGKGFGHGVGMCQFGALEMAEQGKTYREILYHYFPGTKIIKIR</sequence>
<keyword evidence="1" id="KW-0472">Membrane</keyword>
<name>A0A9C9ELL1_UNCW3</name>
<evidence type="ECO:0000256" key="1">
    <source>
        <dbReference type="SAM" id="Phobius"/>
    </source>
</evidence>
<keyword evidence="1" id="KW-1133">Transmembrane helix</keyword>
<organism evidence="3 4">
    <name type="scientific">candidate division WOR-3 bacterium</name>
    <dbReference type="NCBI Taxonomy" id="2052148"/>
    <lineage>
        <taxon>Bacteria</taxon>
        <taxon>Bacteria division WOR-3</taxon>
    </lineage>
</organism>
<dbReference type="InterPro" id="IPR013693">
    <property type="entry name" value="SpoIID/LytB_N"/>
</dbReference>
<feature type="transmembrane region" description="Helical" evidence="1">
    <location>
        <begin position="21"/>
        <end position="38"/>
    </location>
</feature>
<evidence type="ECO:0000259" key="2">
    <source>
        <dbReference type="Pfam" id="PF08486"/>
    </source>
</evidence>
<dbReference type="EMBL" id="DRIG01000048">
    <property type="protein sequence ID" value="HEC78413.1"/>
    <property type="molecule type" value="Genomic_DNA"/>
</dbReference>
<dbReference type="GO" id="GO:0030435">
    <property type="term" value="P:sporulation resulting in formation of a cellular spore"/>
    <property type="evidence" value="ECO:0007669"/>
    <property type="project" value="InterPro"/>
</dbReference>
<evidence type="ECO:0000313" key="4">
    <source>
        <dbReference type="Proteomes" id="UP000885826"/>
    </source>
</evidence>
<feature type="domain" description="Sporulation stage II protein D amidase enhancer LytB N-terminal" evidence="2">
    <location>
        <begin position="109"/>
        <end position="200"/>
    </location>
</feature>